<dbReference type="InterPro" id="IPR017221">
    <property type="entry name" value="DUF34/NIF3_bac"/>
</dbReference>
<dbReference type="STRING" id="157733.AB986_00050"/>
<proteinExistence type="inferred from homology"/>
<evidence type="ECO:0000256" key="2">
    <source>
        <dbReference type="ARBA" id="ARBA00022112"/>
    </source>
</evidence>
<dbReference type="RefSeq" id="WP_048308859.1">
    <property type="nucleotide sequence ID" value="NZ_CP119526.1"/>
</dbReference>
<dbReference type="InterPro" id="IPR002678">
    <property type="entry name" value="DUF34/NIF3"/>
</dbReference>
<dbReference type="InterPro" id="IPR036069">
    <property type="entry name" value="DUF34/NIF3_sf"/>
</dbReference>
<name>A0A0J6CNI1_9BACL</name>
<organism evidence="6 7">
    <name type="scientific">Guptibacillus hwajinpoensis</name>
    <dbReference type="NCBI Taxonomy" id="208199"/>
    <lineage>
        <taxon>Bacteria</taxon>
        <taxon>Bacillati</taxon>
        <taxon>Bacillota</taxon>
        <taxon>Bacilli</taxon>
        <taxon>Bacillales</taxon>
        <taxon>Guptibacillaceae</taxon>
        <taxon>Guptibacillus</taxon>
    </lineage>
</organism>
<dbReference type="GO" id="GO:0046872">
    <property type="term" value="F:metal ion binding"/>
    <property type="evidence" value="ECO:0007669"/>
    <property type="project" value="UniProtKB-UniRule"/>
</dbReference>
<feature type="binding site" evidence="5">
    <location>
        <position position="107"/>
    </location>
    <ligand>
        <name>a divalent metal cation</name>
        <dbReference type="ChEBI" id="CHEBI:60240"/>
        <label>1</label>
    </ligand>
</feature>
<reference evidence="6" key="1">
    <citation type="submission" date="2015-06" db="EMBL/GenBank/DDBJ databases">
        <authorList>
            <person name="Liu B."/>
            <person name="Wang J."/>
            <person name="Zhu Y."/>
            <person name="Liu G."/>
            <person name="Chen Q."/>
            <person name="Zheng C."/>
            <person name="Che J."/>
            <person name="Ge C."/>
            <person name="Shi H."/>
            <person name="Pan Z."/>
            <person name="Liu X."/>
        </authorList>
    </citation>
    <scope>NUCLEOTIDE SEQUENCE [LARGE SCALE GENOMIC DNA]</scope>
    <source>
        <strain evidence="6">DSM 16346</strain>
    </source>
</reference>
<dbReference type="SUPFAM" id="SSF102705">
    <property type="entry name" value="NIF3 (NGG1p interacting factor 3)-like"/>
    <property type="match status" value="1"/>
</dbReference>
<dbReference type="FunFam" id="3.30.70.120:FF:000006">
    <property type="entry name" value="GTP cyclohydrolase 1 type 2 homolog"/>
    <property type="match status" value="1"/>
</dbReference>
<evidence type="ECO:0000256" key="1">
    <source>
        <dbReference type="ARBA" id="ARBA00006964"/>
    </source>
</evidence>
<gene>
    <name evidence="6" type="ORF">AB986_00050</name>
</gene>
<comment type="caution">
    <text evidence="6">The sequence shown here is derived from an EMBL/GenBank/DDBJ whole genome shotgun (WGS) entry which is preliminary data.</text>
</comment>
<sequence length="373" mass="41171">MSKLASGQAIIQEFESWSKKKYAEDGDPIGLQVGSLNKKINKVMTALDVLPNVVDEAIREGVDLIIAHHPILYRPLKKINLDTEQGKMIETLIKNNITVYAAHTNLDVAPGGVNDMLADALSLKNTKVLVETFQNKYKKIAIFVPATHEVDVREALSNAGAGYIGDYSDCTFSSNGTGRFRPTEGTTPYIGETGELEAVPEVKIESVFPEDLQSKVIRAITKAHPYEEVAYDIYPLENESEKLGLGRIGHLENDMTLEEFASFVKDKLGASGIRIVGDLQSTVKKVAVLGGDGNKFIHAARFSGADVFVSGDIYYHVAHDAMMEGLQIIDAGHNIEKIMIEGVQKKLQSFMQDKHYDTEIIPSRVITDPFQFR</sequence>
<dbReference type="Gene3D" id="3.30.70.120">
    <property type="match status" value="1"/>
</dbReference>
<evidence type="ECO:0000313" key="7">
    <source>
        <dbReference type="Proteomes" id="UP000035996"/>
    </source>
</evidence>
<dbReference type="PANTHER" id="PTHR13799">
    <property type="entry name" value="NGG1 INTERACTING FACTOR 3"/>
    <property type="match status" value="1"/>
</dbReference>
<dbReference type="PIRSF" id="PIRSF037489">
    <property type="entry name" value="UCP037489_NIF3_YqfO"/>
    <property type="match status" value="1"/>
</dbReference>
<dbReference type="FunFam" id="3.40.1390.30:FF:000001">
    <property type="entry name" value="GTP cyclohydrolase 1 type 2"/>
    <property type="match status" value="1"/>
</dbReference>
<comment type="similarity">
    <text evidence="1 4">Belongs to the GTP cyclohydrolase I type 2/NIF3 family.</text>
</comment>
<keyword evidence="7" id="KW-1185">Reference proteome</keyword>
<feature type="binding site" evidence="5">
    <location>
        <position position="336"/>
    </location>
    <ligand>
        <name>a divalent metal cation</name>
        <dbReference type="ChEBI" id="CHEBI:60240"/>
        <label>1</label>
    </ligand>
</feature>
<protein>
    <recommendedName>
        <fullName evidence="2 4">GTP cyclohydrolase 1 type 2 homolog</fullName>
    </recommendedName>
</protein>
<keyword evidence="3 4" id="KW-0479">Metal-binding</keyword>
<evidence type="ECO:0000256" key="3">
    <source>
        <dbReference type="ARBA" id="ARBA00022723"/>
    </source>
</evidence>
<dbReference type="NCBIfam" id="TIGR00486">
    <property type="entry name" value="YbgI_SA1388"/>
    <property type="match status" value="1"/>
</dbReference>
<dbReference type="GO" id="GO:0005737">
    <property type="term" value="C:cytoplasm"/>
    <property type="evidence" value="ECO:0007669"/>
    <property type="project" value="TreeGrafter"/>
</dbReference>
<feature type="binding site" evidence="5">
    <location>
        <position position="69"/>
    </location>
    <ligand>
        <name>a divalent metal cation</name>
        <dbReference type="ChEBI" id="CHEBI:60240"/>
        <label>1</label>
    </ligand>
</feature>
<feature type="binding site" evidence="5">
    <location>
        <position position="333"/>
    </location>
    <ligand>
        <name>a divalent metal cation</name>
        <dbReference type="ChEBI" id="CHEBI:60240"/>
        <label>1</label>
    </ligand>
</feature>
<dbReference type="Gene3D" id="3.40.1390.30">
    <property type="entry name" value="NIF3 (NGG1p interacting factor 3)-like"/>
    <property type="match status" value="1"/>
</dbReference>
<dbReference type="InterPro" id="IPR015867">
    <property type="entry name" value="N-reg_PII/ATP_PRibTrfase_C"/>
</dbReference>
<dbReference type="PANTHER" id="PTHR13799:SF14">
    <property type="entry name" value="GTP CYCLOHYDROLASE 1 TYPE 2 HOMOLOG"/>
    <property type="match status" value="1"/>
</dbReference>
<dbReference type="EMBL" id="LELK01000001">
    <property type="protein sequence ID" value="KMM37786.1"/>
    <property type="molecule type" value="Genomic_DNA"/>
</dbReference>
<dbReference type="PATRIC" id="fig|157733.3.peg.2215"/>
<feature type="binding site" evidence="5">
    <location>
        <position position="68"/>
    </location>
    <ligand>
        <name>a divalent metal cation</name>
        <dbReference type="ChEBI" id="CHEBI:60240"/>
        <label>1</label>
    </ligand>
</feature>
<dbReference type="AlphaFoldDB" id="A0A0J6CNI1"/>
<dbReference type="Pfam" id="PF01784">
    <property type="entry name" value="DUF34_NIF3"/>
    <property type="match status" value="1"/>
</dbReference>
<dbReference type="Proteomes" id="UP000035996">
    <property type="component" value="Unassembled WGS sequence"/>
</dbReference>
<evidence type="ECO:0000256" key="5">
    <source>
        <dbReference type="PIRSR" id="PIRSR602678-1"/>
    </source>
</evidence>
<evidence type="ECO:0000256" key="4">
    <source>
        <dbReference type="PIRNR" id="PIRNR037489"/>
    </source>
</evidence>
<dbReference type="OrthoDB" id="9792792at2"/>
<evidence type="ECO:0000313" key="6">
    <source>
        <dbReference type="EMBL" id="KMM37786.1"/>
    </source>
</evidence>
<accession>A0A0J6CNI1</accession>